<evidence type="ECO:0000256" key="3">
    <source>
        <dbReference type="ARBA" id="ARBA00023002"/>
    </source>
</evidence>
<dbReference type="Proteomes" id="UP000297245">
    <property type="component" value="Unassembled WGS sequence"/>
</dbReference>
<dbReference type="Pfam" id="PF00394">
    <property type="entry name" value="Cu-oxidase"/>
    <property type="match status" value="1"/>
</dbReference>
<dbReference type="EMBL" id="ML179091">
    <property type="protein sequence ID" value="THV01326.1"/>
    <property type="molecule type" value="Genomic_DNA"/>
</dbReference>
<protein>
    <recommendedName>
        <fullName evidence="12">Multicopper oxidase</fullName>
    </recommendedName>
</protein>
<dbReference type="InterPro" id="IPR033138">
    <property type="entry name" value="Cu_oxidase_CS"/>
</dbReference>
<dbReference type="InterPro" id="IPR011706">
    <property type="entry name" value="Cu-oxidase_C"/>
</dbReference>
<dbReference type="InterPro" id="IPR001117">
    <property type="entry name" value="Cu-oxidase_2nd"/>
</dbReference>
<dbReference type="SUPFAM" id="SSF49503">
    <property type="entry name" value="Cupredoxins"/>
    <property type="match status" value="3"/>
</dbReference>
<evidence type="ECO:0000256" key="6">
    <source>
        <dbReference type="ARBA" id="ARBA00023180"/>
    </source>
</evidence>
<comment type="similarity">
    <text evidence="1">Belongs to the multicopper oxidase family.</text>
</comment>
<dbReference type="InterPro" id="IPR011707">
    <property type="entry name" value="Cu-oxidase-like_N"/>
</dbReference>
<keyword evidence="5" id="KW-1015">Disulfide bond</keyword>
<feature type="domain" description="Plastocyanin-like" evidence="8">
    <location>
        <begin position="448"/>
        <end position="542"/>
    </location>
</feature>
<dbReference type="OrthoDB" id="2121828at2759"/>
<evidence type="ECO:0000259" key="8">
    <source>
        <dbReference type="Pfam" id="PF07731"/>
    </source>
</evidence>
<dbReference type="GO" id="GO:0016491">
    <property type="term" value="F:oxidoreductase activity"/>
    <property type="evidence" value="ECO:0007669"/>
    <property type="project" value="UniProtKB-KW"/>
</dbReference>
<evidence type="ECO:0000259" key="9">
    <source>
        <dbReference type="Pfam" id="PF07732"/>
    </source>
</evidence>
<dbReference type="Gene3D" id="2.60.40.420">
    <property type="entry name" value="Cupredoxins - blue copper proteins"/>
    <property type="match status" value="3"/>
</dbReference>
<name>A0A4V4HH55_DENBC</name>
<dbReference type="CDD" id="cd13857">
    <property type="entry name" value="CuRO_1_Diphenol_Ox"/>
    <property type="match status" value="1"/>
</dbReference>
<gene>
    <name evidence="10" type="ORF">K435DRAFT_818067</name>
</gene>
<evidence type="ECO:0000256" key="5">
    <source>
        <dbReference type="ARBA" id="ARBA00023157"/>
    </source>
</evidence>
<evidence type="ECO:0000259" key="7">
    <source>
        <dbReference type="Pfam" id="PF00394"/>
    </source>
</evidence>
<dbReference type="PANTHER" id="PTHR11709">
    <property type="entry name" value="MULTI-COPPER OXIDASE"/>
    <property type="match status" value="1"/>
</dbReference>
<evidence type="ECO:0008006" key="12">
    <source>
        <dbReference type="Google" id="ProtNLM"/>
    </source>
</evidence>
<evidence type="ECO:0000256" key="2">
    <source>
        <dbReference type="ARBA" id="ARBA00022723"/>
    </source>
</evidence>
<proteinExistence type="inferred from homology"/>
<evidence type="ECO:0000256" key="4">
    <source>
        <dbReference type="ARBA" id="ARBA00023008"/>
    </source>
</evidence>
<dbReference type="Pfam" id="PF07732">
    <property type="entry name" value="Cu-oxidase_3"/>
    <property type="match status" value="1"/>
</dbReference>
<evidence type="ECO:0000313" key="10">
    <source>
        <dbReference type="EMBL" id="THV01326.1"/>
    </source>
</evidence>
<dbReference type="GO" id="GO:0005507">
    <property type="term" value="F:copper ion binding"/>
    <property type="evidence" value="ECO:0007669"/>
    <property type="project" value="InterPro"/>
</dbReference>
<sequence length="606" mass="66318">MPPLAPTNTQSATAPTGSAYVLNSTFDINDDAVTRTYDWVLAVQTGAPDGYNRSYITINGQTPGPLIEANEGDTLVINVLNQLGDNQTTSIHWHGIFQNGSQYMDGVPGVSQCPIQPGGSFTYQFTVNQYGTYWYHSHSSVQYTDGLAGPLVIHSVDDPLVRGTDFDSEMVLMVNDWYHDDGNTIVNDLLSVDGYEGTSAAPSPQSGLVNGQGRYDCSLLDSDDDTSCTTPTSYPVFNVEADAKTRFRLINAGSHAQFYFSVDEHTVTVVEADGTPVSGSGDLHRIPFHNGQRYSAIVDTTVGSEGDSYWMRFTMNTDCFNWVDDTLNATVYTILRYGNTTDNSSDPTTSDWSDTIGSTCVDLDESLLVPLEEKDAQSTTDAVVSFNSSFGQLVSDGETYGRFFVNDTSYTNYIYQPILEGIASEGTSFINTSAVASAIFEDDVWTGDIIINNLDANLDHPYHLHGNEFQIVARGTGTLSVDDAASIDYNTTNPLRRDTLVIPGGDYAVLRISNDNPGVWVLHCHIAWHLAEGFLGIVVSRPNGIADIDFPSSMDDLCSSRPDFVSADTTEPGRRRRAWPINFSNLVKGKRHGINGHSAQKMRRHF</sequence>
<dbReference type="CDD" id="cd13904">
    <property type="entry name" value="CuRO_3_Diphenol_Ox"/>
    <property type="match status" value="1"/>
</dbReference>
<organism evidence="10 11">
    <name type="scientific">Dendrothele bispora (strain CBS 962.96)</name>
    <dbReference type="NCBI Taxonomy" id="1314807"/>
    <lineage>
        <taxon>Eukaryota</taxon>
        <taxon>Fungi</taxon>
        <taxon>Dikarya</taxon>
        <taxon>Basidiomycota</taxon>
        <taxon>Agaricomycotina</taxon>
        <taxon>Agaricomycetes</taxon>
        <taxon>Agaricomycetidae</taxon>
        <taxon>Agaricales</taxon>
        <taxon>Agaricales incertae sedis</taxon>
        <taxon>Dendrothele</taxon>
    </lineage>
</organism>
<dbReference type="PROSITE" id="PS00079">
    <property type="entry name" value="MULTICOPPER_OXIDASE1"/>
    <property type="match status" value="1"/>
</dbReference>
<reference evidence="10 11" key="1">
    <citation type="journal article" date="2019" name="Nat. Ecol. Evol.">
        <title>Megaphylogeny resolves global patterns of mushroom evolution.</title>
        <authorList>
            <person name="Varga T."/>
            <person name="Krizsan K."/>
            <person name="Foldi C."/>
            <person name="Dima B."/>
            <person name="Sanchez-Garcia M."/>
            <person name="Sanchez-Ramirez S."/>
            <person name="Szollosi G.J."/>
            <person name="Szarkandi J.G."/>
            <person name="Papp V."/>
            <person name="Albert L."/>
            <person name="Andreopoulos W."/>
            <person name="Angelini C."/>
            <person name="Antonin V."/>
            <person name="Barry K.W."/>
            <person name="Bougher N.L."/>
            <person name="Buchanan P."/>
            <person name="Buyck B."/>
            <person name="Bense V."/>
            <person name="Catcheside P."/>
            <person name="Chovatia M."/>
            <person name="Cooper J."/>
            <person name="Damon W."/>
            <person name="Desjardin D."/>
            <person name="Finy P."/>
            <person name="Geml J."/>
            <person name="Haridas S."/>
            <person name="Hughes K."/>
            <person name="Justo A."/>
            <person name="Karasinski D."/>
            <person name="Kautmanova I."/>
            <person name="Kiss B."/>
            <person name="Kocsube S."/>
            <person name="Kotiranta H."/>
            <person name="LaButti K.M."/>
            <person name="Lechner B.E."/>
            <person name="Liimatainen K."/>
            <person name="Lipzen A."/>
            <person name="Lukacs Z."/>
            <person name="Mihaltcheva S."/>
            <person name="Morgado L.N."/>
            <person name="Niskanen T."/>
            <person name="Noordeloos M.E."/>
            <person name="Ohm R.A."/>
            <person name="Ortiz-Santana B."/>
            <person name="Ovrebo C."/>
            <person name="Racz N."/>
            <person name="Riley R."/>
            <person name="Savchenko A."/>
            <person name="Shiryaev A."/>
            <person name="Soop K."/>
            <person name="Spirin V."/>
            <person name="Szebenyi C."/>
            <person name="Tomsovsky M."/>
            <person name="Tulloss R.E."/>
            <person name="Uehling J."/>
            <person name="Grigoriev I.V."/>
            <person name="Vagvolgyi C."/>
            <person name="Papp T."/>
            <person name="Martin F.M."/>
            <person name="Miettinen O."/>
            <person name="Hibbett D.S."/>
            <person name="Nagy L.G."/>
        </authorList>
    </citation>
    <scope>NUCLEOTIDE SEQUENCE [LARGE SCALE GENOMIC DNA]</scope>
    <source>
        <strain evidence="10 11">CBS 962.96</strain>
    </source>
</reference>
<dbReference type="InterPro" id="IPR045087">
    <property type="entry name" value="Cu-oxidase_fam"/>
</dbReference>
<keyword evidence="3" id="KW-0560">Oxidoreductase</keyword>
<keyword evidence="6" id="KW-0325">Glycoprotein</keyword>
<dbReference type="Pfam" id="PF07731">
    <property type="entry name" value="Cu-oxidase_2"/>
    <property type="match status" value="1"/>
</dbReference>
<evidence type="ECO:0000313" key="11">
    <source>
        <dbReference type="Proteomes" id="UP000297245"/>
    </source>
</evidence>
<keyword evidence="11" id="KW-1185">Reference proteome</keyword>
<keyword evidence="4" id="KW-0186">Copper</keyword>
<feature type="domain" description="Plastocyanin-like" evidence="9">
    <location>
        <begin position="47"/>
        <end position="155"/>
    </location>
</feature>
<keyword evidence="2" id="KW-0479">Metal-binding</keyword>
<feature type="domain" description="Plastocyanin-like" evidence="7">
    <location>
        <begin position="169"/>
        <end position="339"/>
    </location>
</feature>
<accession>A0A4V4HH55</accession>
<dbReference type="InterPro" id="IPR008972">
    <property type="entry name" value="Cupredoxin"/>
</dbReference>
<dbReference type="FunFam" id="2.60.40.420:FF:000045">
    <property type="entry name" value="Laccase 2"/>
    <property type="match status" value="1"/>
</dbReference>
<dbReference type="AlphaFoldDB" id="A0A4V4HH55"/>
<dbReference type="PANTHER" id="PTHR11709:SF414">
    <property type="entry name" value="ADR239WP"/>
    <property type="match status" value="1"/>
</dbReference>
<evidence type="ECO:0000256" key="1">
    <source>
        <dbReference type="ARBA" id="ARBA00010609"/>
    </source>
</evidence>